<dbReference type="KEGG" id="amur:ADH66_13025"/>
<evidence type="ECO:0000313" key="1">
    <source>
        <dbReference type="EMBL" id="ASB41493.1"/>
    </source>
</evidence>
<dbReference type="AlphaFoldDB" id="A0A1Z2XSS8"/>
<keyword evidence="3" id="KW-1185">Reference proteome</keyword>
<reference evidence="1" key="1">
    <citation type="journal article" date="2017" name="Genome Announc.">
        <title>High-Quality Whole-Genome Sequences of the Oligo-Mouse-Microbiota Bacterial Community.</title>
        <authorList>
            <person name="Garzetti D."/>
            <person name="Brugiroux S."/>
            <person name="Bunk B."/>
            <person name="Pukall R."/>
            <person name="McCoy K.D."/>
            <person name="Macpherson A.J."/>
            <person name="Stecher B."/>
        </authorList>
    </citation>
    <scope>NUCLEOTIDE SEQUENCE</scope>
    <source>
        <strain evidence="1">KB18</strain>
    </source>
</reference>
<proteinExistence type="predicted"/>
<accession>A0A1Z2XSS8</accession>
<dbReference type="EMBL" id="CP065321">
    <property type="protein sequence ID" value="QQR30751.1"/>
    <property type="molecule type" value="Genomic_DNA"/>
</dbReference>
<organism evidence="2 4">
    <name type="scientific">Acutalibacter muris</name>
    <dbReference type="NCBI Taxonomy" id="1796620"/>
    <lineage>
        <taxon>Bacteria</taxon>
        <taxon>Bacillati</taxon>
        <taxon>Bacillota</taxon>
        <taxon>Clostridia</taxon>
        <taxon>Eubacteriales</taxon>
        <taxon>Acutalibacteraceae</taxon>
        <taxon>Acutalibacter</taxon>
    </lineage>
</organism>
<dbReference type="Proteomes" id="UP000596035">
    <property type="component" value="Chromosome"/>
</dbReference>
<protein>
    <submittedName>
        <fullName evidence="2">Uncharacterized protein</fullName>
    </submittedName>
</protein>
<reference evidence="3" key="2">
    <citation type="submission" date="2017-05" db="EMBL/GenBank/DDBJ databases">
        <title>Improved OligoMM genomes.</title>
        <authorList>
            <person name="Garzetti D."/>
        </authorList>
    </citation>
    <scope>NUCLEOTIDE SEQUENCE [LARGE SCALE GENOMIC DNA]</scope>
    <source>
        <strain evidence="3">KB18</strain>
    </source>
</reference>
<dbReference type="Proteomes" id="UP000196710">
    <property type="component" value="Chromosome"/>
</dbReference>
<evidence type="ECO:0000313" key="4">
    <source>
        <dbReference type="Proteomes" id="UP000596035"/>
    </source>
</evidence>
<reference evidence="2 4" key="3">
    <citation type="submission" date="2020-11" db="EMBL/GenBank/DDBJ databases">
        <title>Closed and high quality bacterial genomes of the OMM12 community.</title>
        <authorList>
            <person name="Marbouty M."/>
            <person name="Lamy-Besnier Q."/>
            <person name="Debarbieux L."/>
            <person name="Koszul R."/>
        </authorList>
    </citation>
    <scope>NUCLEOTIDE SEQUENCE [LARGE SCALE GENOMIC DNA]</scope>
    <source>
        <strain evidence="2 4">KB18</strain>
    </source>
</reference>
<evidence type="ECO:0000313" key="2">
    <source>
        <dbReference type="EMBL" id="QQR30751.1"/>
    </source>
</evidence>
<name>A0A1Z2XSS8_9FIRM</name>
<sequence length="138" mass="15859">MEVTNTNFYENELKKMIRGIPFIQSYTFVGRTILGRLDEDLRVKISLVTTGIADHYNALQIHIINRTGGNVDTQIVKFRELLGKGFAIDDDSDGPGWGLWQPTQSDYIKVNQFLYNYISYYAPEQEPEEKQDMGGQNM</sequence>
<evidence type="ECO:0000313" key="3">
    <source>
        <dbReference type="Proteomes" id="UP000196710"/>
    </source>
</evidence>
<dbReference type="RefSeq" id="WP_066539901.1">
    <property type="nucleotide sequence ID" value="NZ_CP021422.1"/>
</dbReference>
<dbReference type="EMBL" id="CP021422">
    <property type="protein sequence ID" value="ASB41493.1"/>
    <property type="molecule type" value="Genomic_DNA"/>
</dbReference>
<gene>
    <name evidence="1" type="ORF">ADH66_13025</name>
    <name evidence="2" type="ORF">I5Q82_03355</name>
</gene>